<evidence type="ECO:0008006" key="5">
    <source>
        <dbReference type="Google" id="ProtNLM"/>
    </source>
</evidence>
<dbReference type="Proteomes" id="UP000007953">
    <property type="component" value="Chromosome"/>
</dbReference>
<organism evidence="3 4">
    <name type="scientific">Ralstonia solanacearum (strain Po82)</name>
    <dbReference type="NCBI Taxonomy" id="1031711"/>
    <lineage>
        <taxon>Bacteria</taxon>
        <taxon>Pseudomonadati</taxon>
        <taxon>Pseudomonadota</taxon>
        <taxon>Betaproteobacteria</taxon>
        <taxon>Burkholderiales</taxon>
        <taxon>Burkholderiaceae</taxon>
        <taxon>Ralstonia</taxon>
        <taxon>Ralstonia solanacearum species complex</taxon>
    </lineage>
</organism>
<feature type="transmembrane region" description="Helical" evidence="2">
    <location>
        <begin position="206"/>
        <end position="228"/>
    </location>
</feature>
<keyword evidence="2" id="KW-0472">Membrane</keyword>
<proteinExistence type="predicted"/>
<feature type="transmembrane region" description="Helical" evidence="2">
    <location>
        <begin position="128"/>
        <end position="147"/>
    </location>
</feature>
<dbReference type="AlphaFoldDB" id="F6G461"/>
<keyword evidence="2" id="KW-0812">Transmembrane</keyword>
<keyword evidence="2" id="KW-1133">Transmembrane helix</keyword>
<gene>
    <name evidence="3" type="ordered locus">RSPO_c02965</name>
</gene>
<feature type="transmembrane region" description="Helical" evidence="2">
    <location>
        <begin position="153"/>
        <end position="171"/>
    </location>
</feature>
<protein>
    <recommendedName>
        <fullName evidence="5">Transmembrane protein</fullName>
    </recommendedName>
</protein>
<feature type="transmembrane region" description="Helical" evidence="2">
    <location>
        <begin position="74"/>
        <end position="95"/>
    </location>
</feature>
<feature type="transmembrane region" description="Helical" evidence="2">
    <location>
        <begin position="234"/>
        <end position="253"/>
    </location>
</feature>
<evidence type="ECO:0000256" key="1">
    <source>
        <dbReference type="SAM" id="MobiDB-lite"/>
    </source>
</evidence>
<accession>F6G461</accession>
<dbReference type="KEGG" id="rsn:RSPO_c02965"/>
<feature type="region of interest" description="Disordered" evidence="1">
    <location>
        <begin position="31"/>
        <end position="54"/>
    </location>
</feature>
<evidence type="ECO:0000313" key="4">
    <source>
        <dbReference type="Proteomes" id="UP000007953"/>
    </source>
</evidence>
<evidence type="ECO:0000313" key="3">
    <source>
        <dbReference type="EMBL" id="AEG70257.1"/>
    </source>
</evidence>
<dbReference type="HOGENOM" id="CLU_084697_0_0_4"/>
<dbReference type="eggNOG" id="COG4648">
    <property type="taxonomic scope" value="Bacteria"/>
</dbReference>
<evidence type="ECO:0000256" key="2">
    <source>
        <dbReference type="SAM" id="Phobius"/>
    </source>
</evidence>
<sequence>MIGASAAPVPKPRPPCRPPCQHRCTRNAVPSFAPIPASPTHPMPPAPRRPGHDAGMRAAATVSRERTMGTLTRIARGAAGVLAVVAYQVGAHYAAATPGAHGFGLALAIVPLLAIALAAAVRSAHRARLLPLWALVCAALWLARAPLARHFEWGLYLEHVSFNLMMAFVFGRTLAAGREPLCTQFAAILHDPLTPEVARYTRQITVAWTLFFVGMAAVSTLLFATAPIVTWSTFANYLALPLVGAMFVAESACRRIVLPPAQRAGLLASVRAFRQSMHARAGRAR</sequence>
<feature type="compositionally biased region" description="Pro residues" evidence="1">
    <location>
        <begin position="36"/>
        <end position="48"/>
    </location>
</feature>
<reference evidence="3 4" key="1">
    <citation type="journal article" date="2011" name="J. Bacteriol.">
        <title>Complete genome sequence of the plant pathogen Ralstonia solanacearum strain Po82.</title>
        <authorList>
            <person name="Xu J."/>
            <person name="Zheng H.J."/>
            <person name="Liu L."/>
            <person name="Pan Z.C."/>
            <person name="Prior P."/>
            <person name="Tang B."/>
            <person name="Xu J.S."/>
            <person name="Zhang H."/>
            <person name="Tian Q."/>
            <person name="Zhang L.Q."/>
            <person name="Feng J."/>
        </authorList>
    </citation>
    <scope>NUCLEOTIDE SEQUENCE [LARGE SCALE GENOMIC DNA]</scope>
    <source>
        <strain evidence="3 4">Po82</strain>
    </source>
</reference>
<dbReference type="EMBL" id="CP002819">
    <property type="protein sequence ID" value="AEG70257.1"/>
    <property type="molecule type" value="Genomic_DNA"/>
</dbReference>
<dbReference type="PATRIC" id="fig|1031711.3.peg.2896"/>
<name>F6G461_RALS8</name>
<feature type="transmembrane region" description="Helical" evidence="2">
    <location>
        <begin position="101"/>
        <end position="121"/>
    </location>
</feature>